<dbReference type="FunFam" id="2.130.10.10:FF:000306">
    <property type="entry name" value="3-carboxymuconate cyclase"/>
    <property type="match status" value="1"/>
</dbReference>
<dbReference type="STRING" id="688246.Premu_1209"/>
<keyword evidence="4" id="KW-1185">Reference proteome</keyword>
<protein>
    <recommendedName>
        <fullName evidence="5">6-phosphogluconolactonase</fullName>
    </recommendedName>
</protein>
<dbReference type="RefSeq" id="WP_007573856.1">
    <property type="nucleotide sequence ID" value="NZ_BPTS01000001.1"/>
</dbReference>
<name>F8N960_9BACT</name>
<dbReference type="PANTHER" id="PTHR30344:SF1">
    <property type="entry name" value="6-PHOSPHOGLUCONOLACTONASE"/>
    <property type="match status" value="1"/>
</dbReference>
<dbReference type="HOGENOM" id="CLU_038716_3_0_10"/>
<dbReference type="InterPro" id="IPR050282">
    <property type="entry name" value="Cycloisomerase_2"/>
</dbReference>
<dbReference type="eggNOG" id="COG2706">
    <property type="taxonomic scope" value="Bacteria"/>
</dbReference>
<accession>F8N960</accession>
<evidence type="ECO:0000313" key="4">
    <source>
        <dbReference type="Proteomes" id="UP000002772"/>
    </source>
</evidence>
<dbReference type="Proteomes" id="UP000002772">
    <property type="component" value="Unassembled WGS sequence"/>
</dbReference>
<dbReference type="Pfam" id="PF10282">
    <property type="entry name" value="Lactonase"/>
    <property type="match status" value="1"/>
</dbReference>
<keyword evidence="2" id="KW-0119">Carbohydrate metabolism</keyword>
<dbReference type="GO" id="GO:0006006">
    <property type="term" value="P:glucose metabolic process"/>
    <property type="evidence" value="ECO:0007669"/>
    <property type="project" value="UniProtKB-KW"/>
</dbReference>
<dbReference type="GO" id="GO:0005829">
    <property type="term" value="C:cytosol"/>
    <property type="evidence" value="ECO:0007669"/>
    <property type="project" value="TreeGrafter"/>
</dbReference>
<evidence type="ECO:0000256" key="1">
    <source>
        <dbReference type="ARBA" id="ARBA00005564"/>
    </source>
</evidence>
<dbReference type="PANTHER" id="PTHR30344">
    <property type="entry name" value="6-PHOSPHOGLUCONOLACTONASE-RELATED"/>
    <property type="match status" value="1"/>
</dbReference>
<dbReference type="EMBL" id="GL945017">
    <property type="protein sequence ID" value="EGN56638.1"/>
    <property type="molecule type" value="Genomic_DNA"/>
</dbReference>
<dbReference type="InterPro" id="IPR019405">
    <property type="entry name" value="Lactonase_7-beta_prop"/>
</dbReference>
<gene>
    <name evidence="3" type="ORF">Premu_1209</name>
</gene>
<evidence type="ECO:0008006" key="5">
    <source>
        <dbReference type="Google" id="ProtNLM"/>
    </source>
</evidence>
<dbReference type="OrthoDB" id="9790815at2"/>
<evidence type="ECO:0000256" key="2">
    <source>
        <dbReference type="ARBA" id="ARBA00022526"/>
    </source>
</evidence>
<comment type="similarity">
    <text evidence="1">Belongs to the cycloisomerase 2 family.</text>
</comment>
<sequence>MDKHLLFLFFMMLIGIHASASDEIRLVVGTYTGSGSKGIYSYSFNQSTGDAVPLDSLALTNPSYLTPSRDGRFIYVVSENNDNTAALSAIQFDKATGGMTLLNSQLTGGEDPCYVDVNGQLALTANYSGGSMSVFPILANGRLGARTQLFRGHVGGPDKNRQATAHVHCIRFFGKDNVFVTDFSADQILGFKRIGTKLIPLGVIGKADRDSGSRHLEFSHDGRFVYLISELSGNVTVFHCRKGKLTKRQVIASDTVGARGAADIHLSPDGRYLYSSNRLKADGITIFKVNSKDGTLTRTGYQPTGIHPRNFNITPNGRFLLVACRDSNLIQVFAIDSNTGLLTDMHKDIHLGKPVCVKFI</sequence>
<proteinExistence type="inferred from homology"/>
<dbReference type="Gene3D" id="2.130.10.10">
    <property type="entry name" value="YVTN repeat-like/Quinoprotein amine dehydrogenase"/>
    <property type="match status" value="1"/>
</dbReference>
<reference evidence="4" key="1">
    <citation type="journal article" date="2011" name="Stand. Genomic Sci.">
        <title>Non-contiguous finished genome sequence of the opportunistic oral pathogen Prevotella multisaccharivorax type strain (PPPA20).</title>
        <authorList>
            <person name="Pati A."/>
            <person name="Gronow S."/>
            <person name="Lu M."/>
            <person name="Lapidus A."/>
            <person name="Nolan M."/>
            <person name="Lucas S."/>
            <person name="Hammon N."/>
            <person name="Deshpande S."/>
            <person name="Cheng J.F."/>
            <person name="Tapia R."/>
            <person name="Han C."/>
            <person name="Goodwin L."/>
            <person name="Pitluck S."/>
            <person name="Liolios K."/>
            <person name="Pagani I."/>
            <person name="Mavromatis K."/>
            <person name="Mikhailova N."/>
            <person name="Huntemann M."/>
            <person name="Chen A."/>
            <person name="Palaniappan K."/>
            <person name="Land M."/>
            <person name="Hauser L."/>
            <person name="Detter J.C."/>
            <person name="Brambilla E.M."/>
            <person name="Rohde M."/>
            <person name="Goker M."/>
            <person name="Woyke T."/>
            <person name="Bristow J."/>
            <person name="Eisen J.A."/>
            <person name="Markowitz V."/>
            <person name="Hugenholtz P."/>
            <person name="Kyrpides N.C."/>
            <person name="Klenk H.P."/>
            <person name="Ivanova N."/>
        </authorList>
    </citation>
    <scope>NUCLEOTIDE SEQUENCE [LARGE SCALE GENOMIC DNA]</scope>
    <source>
        <strain evidence="4">DSM 17128</strain>
    </source>
</reference>
<keyword evidence="2" id="KW-0313">Glucose metabolism</keyword>
<dbReference type="AlphaFoldDB" id="F8N960"/>
<dbReference type="InterPro" id="IPR011048">
    <property type="entry name" value="Haem_d1_sf"/>
</dbReference>
<dbReference type="SUPFAM" id="SSF51004">
    <property type="entry name" value="C-terminal (heme d1) domain of cytochrome cd1-nitrite reductase"/>
    <property type="match status" value="1"/>
</dbReference>
<evidence type="ECO:0000313" key="3">
    <source>
        <dbReference type="EMBL" id="EGN56638.1"/>
    </source>
</evidence>
<dbReference type="InterPro" id="IPR015943">
    <property type="entry name" value="WD40/YVTN_repeat-like_dom_sf"/>
</dbReference>
<dbReference type="GO" id="GO:0017057">
    <property type="term" value="F:6-phosphogluconolactonase activity"/>
    <property type="evidence" value="ECO:0007669"/>
    <property type="project" value="TreeGrafter"/>
</dbReference>
<organism evidence="3 4">
    <name type="scientific">Hallella multisaccharivorax DSM 17128</name>
    <dbReference type="NCBI Taxonomy" id="688246"/>
    <lineage>
        <taxon>Bacteria</taxon>
        <taxon>Pseudomonadati</taxon>
        <taxon>Bacteroidota</taxon>
        <taxon>Bacteroidia</taxon>
        <taxon>Bacteroidales</taxon>
        <taxon>Prevotellaceae</taxon>
        <taxon>Hallella</taxon>
    </lineage>
</organism>